<name>A0A514LF19_9BACI</name>
<keyword evidence="4" id="KW-1185">Reference proteome</keyword>
<dbReference type="Proteomes" id="UP000319756">
    <property type="component" value="Chromosome"/>
</dbReference>
<dbReference type="Pfam" id="PF13477">
    <property type="entry name" value="Glyco_trans_4_2"/>
    <property type="match status" value="1"/>
</dbReference>
<dbReference type="RefSeq" id="WP_142087586.1">
    <property type="nucleotide sequence ID" value="NZ_CP035485.1"/>
</dbReference>
<dbReference type="GO" id="GO:0016757">
    <property type="term" value="F:glycosyltransferase activity"/>
    <property type="evidence" value="ECO:0007669"/>
    <property type="project" value="InterPro"/>
</dbReference>
<proteinExistence type="predicted"/>
<reference evidence="4" key="1">
    <citation type="submission" date="2019-01" db="EMBL/GenBank/DDBJ databases">
        <title>Genomic analysis of Salicibibacter sp. NKC3-5.</title>
        <authorList>
            <person name="Oh Y.J."/>
        </authorList>
    </citation>
    <scope>NUCLEOTIDE SEQUENCE [LARGE SCALE GENOMIC DNA]</scope>
    <source>
        <strain evidence="4">NKC3-5</strain>
    </source>
</reference>
<dbReference type="SUPFAM" id="SSF53756">
    <property type="entry name" value="UDP-Glycosyltransferase/glycogen phosphorylase"/>
    <property type="match status" value="1"/>
</dbReference>
<protein>
    <submittedName>
        <fullName evidence="3">Glycosyltransferase family 1 protein</fullName>
    </submittedName>
</protein>
<feature type="domain" description="Glycosyl transferase family 1" evidence="1">
    <location>
        <begin position="190"/>
        <end position="353"/>
    </location>
</feature>
<dbReference type="KEGG" id="sale:EPH95_04070"/>
<evidence type="ECO:0000259" key="2">
    <source>
        <dbReference type="Pfam" id="PF13477"/>
    </source>
</evidence>
<keyword evidence="3" id="KW-0808">Transferase</keyword>
<dbReference type="Pfam" id="PF00534">
    <property type="entry name" value="Glycos_transf_1"/>
    <property type="match status" value="1"/>
</dbReference>
<dbReference type="PANTHER" id="PTHR12526:SF630">
    <property type="entry name" value="GLYCOSYLTRANSFERASE"/>
    <property type="match status" value="1"/>
</dbReference>
<sequence length="381" mass="43565">MKRVAHICTVASSHKILMDKLQELQKYNYIVHIYSDDNGLNPSFSDSYNIPYYFTPISRSIELTKDIKSIFTLAKRLKAEKYDIVHTHTSKAGIIGRIAAKIAKVPLVIHTSHGLPFYEGQGKKKYYLYRTLEKIGSRFCHAITSQNYEDISAVQALNKRLPVYYEGNGVDLPQLDHIYQAINQEAIIDLKKEYNIPGNKAVLLIGARLEKVKNHEFLFRALERVKQIYNDNFVCLVAGDGPEKERLKSLLLTMNLEENVILIGRKSNIYDFIKMADISVLTSKKEGVPRFIMESMAFSKPVIASDALGTRELVANNESGFLVPLGDVEHLAQSIYQIISDDKLRKEYGRYGRMIIEEEFTEQQVAKRMDTIYRELLKEGS</sequence>
<dbReference type="AlphaFoldDB" id="A0A514LF19"/>
<feature type="domain" description="Glycosyltransferase subfamily 4-like N-terminal" evidence="2">
    <location>
        <begin position="7"/>
        <end position="147"/>
    </location>
</feature>
<dbReference type="PANTHER" id="PTHR12526">
    <property type="entry name" value="GLYCOSYLTRANSFERASE"/>
    <property type="match status" value="1"/>
</dbReference>
<organism evidence="3 4">
    <name type="scientific">Salicibibacter halophilus</name>
    <dbReference type="NCBI Taxonomy" id="2502791"/>
    <lineage>
        <taxon>Bacteria</taxon>
        <taxon>Bacillati</taxon>
        <taxon>Bacillota</taxon>
        <taxon>Bacilli</taxon>
        <taxon>Bacillales</taxon>
        <taxon>Bacillaceae</taxon>
        <taxon>Salicibibacter</taxon>
    </lineage>
</organism>
<evidence type="ECO:0000313" key="4">
    <source>
        <dbReference type="Proteomes" id="UP000319756"/>
    </source>
</evidence>
<accession>A0A514LF19</accession>
<dbReference type="Gene3D" id="3.40.50.2000">
    <property type="entry name" value="Glycogen Phosphorylase B"/>
    <property type="match status" value="2"/>
</dbReference>
<evidence type="ECO:0000313" key="3">
    <source>
        <dbReference type="EMBL" id="QDI90456.1"/>
    </source>
</evidence>
<dbReference type="EMBL" id="CP035485">
    <property type="protein sequence ID" value="QDI90456.1"/>
    <property type="molecule type" value="Genomic_DNA"/>
</dbReference>
<dbReference type="InterPro" id="IPR001296">
    <property type="entry name" value="Glyco_trans_1"/>
</dbReference>
<dbReference type="CDD" id="cd03808">
    <property type="entry name" value="GT4_CapM-like"/>
    <property type="match status" value="1"/>
</dbReference>
<dbReference type="OrthoDB" id="9806653at2"/>
<gene>
    <name evidence="3" type="ORF">EPH95_04070</name>
</gene>
<dbReference type="InterPro" id="IPR028098">
    <property type="entry name" value="Glyco_trans_4-like_N"/>
</dbReference>
<evidence type="ECO:0000259" key="1">
    <source>
        <dbReference type="Pfam" id="PF00534"/>
    </source>
</evidence>